<dbReference type="GO" id="GO:0006955">
    <property type="term" value="P:immune response"/>
    <property type="evidence" value="ECO:0007669"/>
    <property type="project" value="InterPro"/>
</dbReference>
<dbReference type="AlphaFoldDB" id="A0A9Q9MJB0"/>
<feature type="compositionally biased region" description="Low complexity" evidence="3">
    <location>
        <begin position="1"/>
        <end position="14"/>
    </location>
</feature>
<evidence type="ECO:0000256" key="3">
    <source>
        <dbReference type="SAM" id="MobiDB-lite"/>
    </source>
</evidence>
<feature type="region of interest" description="Disordered" evidence="3">
    <location>
        <begin position="491"/>
        <end position="511"/>
    </location>
</feature>
<gene>
    <name evidence="5" type="ORF">Daura_23230</name>
</gene>
<dbReference type="Gene3D" id="2.60.120.200">
    <property type="match status" value="2"/>
</dbReference>
<feature type="compositionally biased region" description="Low complexity" evidence="3">
    <location>
        <begin position="23"/>
        <end position="52"/>
    </location>
</feature>
<sequence>MLVQTAPVLSAPAGAAPPPAPASDPAQQNTQQDPAQNAAAPDAAESIAAARATGRPAEILSRRTERSRTLANPDGSWTTEVTAAPTRVRRPDGTWTPIDTTLRLAGGQVVPVAAAGNLRLSAGGTGPAARLGAGGREVSLGLPWPLPAPQLSGSTATYRDVQPGVDLVLTAEPEGFSEVLVLRERAAAANPALRTLRFSLTAAGLTLRAAGGGFEATDGAGRVEFTSPAPRMWDSTGDRHAAGAAPDSAAAVRGAAGRSAERPVGGDRIATMSTSVSGTDLTITADPALLDDPATVFPVYVDPSVTASRSDWAMIQSGFGGDDPTYKFTGDQGVGLCDVQLESTCNADNIKRVAWEFTIPAAIRGSHVLASTFSAYETSAYDCTADAVQLWRTGAVSASSTWDNHASTWTKQLASVSIARRSGCTNGPGWVEFNAVGGVNEALTSGWSTLTLGLRAGSESSMPGGWKRFRYDATLSVTYNSVPRVPTSLSAEGTGCGAGSTRPGIPTATPTLRAVVSDPDTETDLRAAFAWERWTGTAWTALGSGSQSSLTSGATGQYKIPSGLVNDGIYRWRAQTQDPWSYNGTSGTDSSTWSGYCEFRVDTVSPQVAPGVSSPVYGTDLNSVYGAVGLTADFTFTASGVGDVTAYRWGWADPPTTQVAAPSPGASITVPLTPPPPKPQDPTDGGQSTLYVISVDSSGRTSPLATYVFVLGPATAPVGVWDMGEPSGSTTLADTTSRGTTHPATLTAGGAGTAGRIVNGPAKAAPTSVAFNGTTTYAATAGPVLDTSRSFTVSAWAKLNSTTTHRAVLCQDGATNCGFALEYLAGTGWALDMYSVDGSAPTIVRAAHATAPTGVWTHLVAVYDAGARQIRLYVNGKLAGSATLAGNWRATGPLLIGRARYLGTPNNFFDGSIAEVKVWDRVVSAQELAPGAATLVGRWRLDGDGTDATAYGRDATATGGVTWTDDRGDGPVSAASFNGTNQFLATAGPAVYTDQSYTVAGWVRWTGGGAARTALAQDGATISGFFLGCRTDSTPYWSMLVRSADSTSSSAAYANSGTCVSGDWVQLTAVRDAVAGQLSLYLDGVLAVTVPTGPRWQAGGPFTIGRGKWNALITDFWTGDIDDVRMYAGAMPPAEVAKLAA</sequence>
<evidence type="ECO:0000313" key="6">
    <source>
        <dbReference type="Proteomes" id="UP001058003"/>
    </source>
</evidence>
<feature type="region of interest" description="Disordered" evidence="3">
    <location>
        <begin position="656"/>
        <end position="687"/>
    </location>
</feature>
<evidence type="ECO:0000313" key="5">
    <source>
        <dbReference type="EMBL" id="UWZ58824.1"/>
    </source>
</evidence>
<feature type="region of interest" description="Disordered" evidence="3">
    <location>
        <begin position="728"/>
        <end position="753"/>
    </location>
</feature>
<evidence type="ECO:0000256" key="2">
    <source>
        <dbReference type="ARBA" id="ARBA00023157"/>
    </source>
</evidence>
<feature type="compositionally biased region" description="Polar residues" evidence="3">
    <location>
        <begin position="728"/>
        <end position="738"/>
    </location>
</feature>
<dbReference type="PANTHER" id="PTHR46943">
    <property type="entry name" value="PENTRAXIN-RELATED PROTEIN PTX3"/>
    <property type="match status" value="1"/>
</dbReference>
<dbReference type="InterPro" id="IPR006558">
    <property type="entry name" value="LamG-like"/>
</dbReference>
<feature type="region of interest" description="Disordered" evidence="3">
    <location>
        <begin position="1"/>
        <end position="95"/>
    </location>
</feature>
<dbReference type="InterPro" id="IPR042837">
    <property type="entry name" value="PTX3"/>
</dbReference>
<evidence type="ECO:0000259" key="4">
    <source>
        <dbReference type="SMART" id="SM00560"/>
    </source>
</evidence>
<keyword evidence="6" id="KW-1185">Reference proteome</keyword>
<feature type="compositionally biased region" description="Low complexity" evidence="3">
    <location>
        <begin position="739"/>
        <end position="748"/>
    </location>
</feature>
<feature type="domain" description="LamG-like jellyroll fold" evidence="4">
    <location>
        <begin position="995"/>
        <end position="1134"/>
    </location>
</feature>
<keyword evidence="2" id="KW-1015">Disulfide bond</keyword>
<dbReference type="SMART" id="SM00560">
    <property type="entry name" value="LamGL"/>
    <property type="match status" value="2"/>
</dbReference>
<dbReference type="InterPro" id="IPR013320">
    <property type="entry name" value="ConA-like_dom_sf"/>
</dbReference>
<evidence type="ECO:0000256" key="1">
    <source>
        <dbReference type="ARBA" id="ARBA00022729"/>
    </source>
</evidence>
<dbReference type="PANTHER" id="PTHR46943:SF1">
    <property type="entry name" value="PENTRAXIN-RELATED PROTEIN PTX3"/>
    <property type="match status" value="1"/>
</dbReference>
<dbReference type="EMBL" id="CP073767">
    <property type="protein sequence ID" value="UWZ58824.1"/>
    <property type="molecule type" value="Genomic_DNA"/>
</dbReference>
<organism evidence="5 6">
    <name type="scientific">Dactylosporangium aurantiacum</name>
    <dbReference type="NCBI Taxonomy" id="35754"/>
    <lineage>
        <taxon>Bacteria</taxon>
        <taxon>Bacillati</taxon>
        <taxon>Actinomycetota</taxon>
        <taxon>Actinomycetes</taxon>
        <taxon>Micromonosporales</taxon>
        <taxon>Micromonosporaceae</taxon>
        <taxon>Dactylosporangium</taxon>
    </lineage>
</organism>
<accession>A0A9Q9MJB0</accession>
<dbReference type="KEGG" id="daur:Daura_23230"/>
<keyword evidence="1" id="KW-0732">Signal</keyword>
<reference evidence="5" key="1">
    <citation type="submission" date="2021-04" db="EMBL/GenBank/DDBJ databases">
        <title>Dactylosporangium aurantiacum NRRL B-8018 full assembly.</title>
        <authorList>
            <person name="Hartkoorn R.C."/>
            <person name="Beaudoing E."/>
            <person name="Hot D."/>
        </authorList>
    </citation>
    <scope>NUCLEOTIDE SEQUENCE</scope>
    <source>
        <strain evidence="5">NRRL B-8018</strain>
    </source>
</reference>
<dbReference type="RefSeq" id="WP_156089775.1">
    <property type="nucleotide sequence ID" value="NZ_CP073767.1"/>
</dbReference>
<protein>
    <recommendedName>
        <fullName evidence="4">LamG-like jellyroll fold domain-containing protein</fullName>
    </recommendedName>
</protein>
<dbReference type="Pfam" id="PF13385">
    <property type="entry name" value="Laminin_G_3"/>
    <property type="match status" value="2"/>
</dbReference>
<dbReference type="OrthoDB" id="176279at2"/>
<name>A0A9Q9MJB0_9ACTN</name>
<dbReference type="Proteomes" id="UP001058003">
    <property type="component" value="Chromosome"/>
</dbReference>
<proteinExistence type="predicted"/>
<feature type="domain" description="LamG-like jellyroll fold" evidence="4">
    <location>
        <begin position="789"/>
        <end position="926"/>
    </location>
</feature>
<dbReference type="SUPFAM" id="SSF49899">
    <property type="entry name" value="Concanavalin A-like lectins/glucanases"/>
    <property type="match status" value="2"/>
</dbReference>